<dbReference type="GO" id="GO:0009535">
    <property type="term" value="C:chloroplast thylakoid membrane"/>
    <property type="evidence" value="ECO:0007669"/>
    <property type="project" value="TreeGrafter"/>
</dbReference>
<evidence type="ECO:0000259" key="4">
    <source>
        <dbReference type="PROSITE" id="PS50102"/>
    </source>
</evidence>
<dbReference type="EMBL" id="JAUJYO010000020">
    <property type="protein sequence ID" value="KAK1286176.1"/>
    <property type="molecule type" value="Genomic_DNA"/>
</dbReference>
<dbReference type="PANTHER" id="PTHR48025">
    <property type="entry name" value="OS02G0815200 PROTEIN"/>
    <property type="match status" value="1"/>
</dbReference>
<evidence type="ECO:0000256" key="1">
    <source>
        <dbReference type="ARBA" id="ARBA00022884"/>
    </source>
</evidence>
<evidence type="ECO:0000256" key="3">
    <source>
        <dbReference type="SAM" id="MobiDB-lite"/>
    </source>
</evidence>
<keyword evidence="6" id="KW-1185">Reference proteome</keyword>
<feature type="compositionally biased region" description="Basic and acidic residues" evidence="3">
    <location>
        <begin position="258"/>
        <end position="269"/>
    </location>
</feature>
<dbReference type="GO" id="GO:0003729">
    <property type="term" value="F:mRNA binding"/>
    <property type="evidence" value="ECO:0007669"/>
    <property type="project" value="TreeGrafter"/>
</dbReference>
<dbReference type="Proteomes" id="UP001180020">
    <property type="component" value="Unassembled WGS sequence"/>
</dbReference>
<dbReference type="InterPro" id="IPR035979">
    <property type="entry name" value="RBD_domain_sf"/>
</dbReference>
<evidence type="ECO:0000313" key="5">
    <source>
        <dbReference type="EMBL" id="KAK1286176.1"/>
    </source>
</evidence>
<sequence length="279" mass="31028">MELAATAAFLVSPAAKPRISLYTLRLSPNLPSCPLHLKLSNSKKSLHFQLFSAVDQGTVAVDEREAETVSEETQIESKEEKRRKLYVFNLPWSFSAEDIKNLFGQCGSVRDVEIIRQKNGLSRGYAFITMSSSEEALAAIEKFDSFELQERIIRVEFAKNFKKPTPPPPPGVPVSETRYKIYVSNLAWKARSGNLREFFSTSCKPVSVRVVFDGPSGRSAGYGFVSFATQEEADAAISALDGKEFMGRPLRLRIGQKTADESQSETKEENELEGQAEDA</sequence>
<protein>
    <recommendedName>
        <fullName evidence="4">RRM domain-containing protein</fullName>
    </recommendedName>
</protein>
<organism evidence="5 6">
    <name type="scientific">Acorus calamus</name>
    <name type="common">Sweet flag</name>
    <dbReference type="NCBI Taxonomy" id="4465"/>
    <lineage>
        <taxon>Eukaryota</taxon>
        <taxon>Viridiplantae</taxon>
        <taxon>Streptophyta</taxon>
        <taxon>Embryophyta</taxon>
        <taxon>Tracheophyta</taxon>
        <taxon>Spermatophyta</taxon>
        <taxon>Magnoliopsida</taxon>
        <taxon>Liliopsida</taxon>
        <taxon>Acoraceae</taxon>
        <taxon>Acorus</taxon>
    </lineage>
</organism>
<dbReference type="AlphaFoldDB" id="A0AAV9CBF1"/>
<feature type="region of interest" description="Disordered" evidence="3">
    <location>
        <begin position="254"/>
        <end position="279"/>
    </location>
</feature>
<proteinExistence type="predicted"/>
<dbReference type="SMART" id="SM00361">
    <property type="entry name" value="RRM_1"/>
    <property type="match status" value="2"/>
</dbReference>
<dbReference type="SUPFAM" id="SSF54928">
    <property type="entry name" value="RNA-binding domain, RBD"/>
    <property type="match status" value="2"/>
</dbReference>
<dbReference type="InterPro" id="IPR003954">
    <property type="entry name" value="RRM_euk-type"/>
</dbReference>
<comment type="caution">
    <text evidence="5">The sequence shown here is derived from an EMBL/GenBank/DDBJ whole genome shotgun (WGS) entry which is preliminary data.</text>
</comment>
<dbReference type="InterPro" id="IPR000504">
    <property type="entry name" value="RRM_dom"/>
</dbReference>
<evidence type="ECO:0000313" key="6">
    <source>
        <dbReference type="Proteomes" id="UP001180020"/>
    </source>
</evidence>
<dbReference type="Pfam" id="PF00076">
    <property type="entry name" value="RRM_1"/>
    <property type="match status" value="2"/>
</dbReference>
<keyword evidence="1 2" id="KW-0694">RNA-binding</keyword>
<dbReference type="InterPro" id="IPR050502">
    <property type="entry name" value="Euk_RNA-bind_prot"/>
</dbReference>
<dbReference type="GO" id="GO:1901259">
    <property type="term" value="P:chloroplast rRNA processing"/>
    <property type="evidence" value="ECO:0007669"/>
    <property type="project" value="TreeGrafter"/>
</dbReference>
<reference evidence="5" key="2">
    <citation type="submission" date="2023-06" db="EMBL/GenBank/DDBJ databases">
        <authorList>
            <person name="Ma L."/>
            <person name="Liu K.-W."/>
            <person name="Li Z."/>
            <person name="Hsiao Y.-Y."/>
            <person name="Qi Y."/>
            <person name="Fu T."/>
            <person name="Tang G."/>
            <person name="Zhang D."/>
            <person name="Sun W.-H."/>
            <person name="Liu D.-K."/>
            <person name="Li Y."/>
            <person name="Chen G.-Z."/>
            <person name="Liu X.-D."/>
            <person name="Liao X.-Y."/>
            <person name="Jiang Y.-T."/>
            <person name="Yu X."/>
            <person name="Hao Y."/>
            <person name="Huang J."/>
            <person name="Zhao X.-W."/>
            <person name="Ke S."/>
            <person name="Chen Y.-Y."/>
            <person name="Wu W.-L."/>
            <person name="Hsu J.-L."/>
            <person name="Lin Y.-F."/>
            <person name="Huang M.-D."/>
            <person name="Li C.-Y."/>
            <person name="Huang L."/>
            <person name="Wang Z.-W."/>
            <person name="Zhao X."/>
            <person name="Zhong W.-Y."/>
            <person name="Peng D.-H."/>
            <person name="Ahmad S."/>
            <person name="Lan S."/>
            <person name="Zhang J.-S."/>
            <person name="Tsai W.-C."/>
            <person name="Van De Peer Y."/>
            <person name="Liu Z.-J."/>
        </authorList>
    </citation>
    <scope>NUCLEOTIDE SEQUENCE</scope>
    <source>
        <strain evidence="5">CP</strain>
        <tissue evidence="5">Leaves</tissue>
    </source>
</reference>
<dbReference type="SMART" id="SM00360">
    <property type="entry name" value="RRM"/>
    <property type="match status" value="2"/>
</dbReference>
<dbReference type="CDD" id="cd00590">
    <property type="entry name" value="RRM_SF"/>
    <property type="match status" value="1"/>
</dbReference>
<dbReference type="PROSITE" id="PS50102">
    <property type="entry name" value="RRM"/>
    <property type="match status" value="2"/>
</dbReference>
<dbReference type="InterPro" id="IPR012677">
    <property type="entry name" value="Nucleotide-bd_a/b_plait_sf"/>
</dbReference>
<feature type="domain" description="RRM" evidence="4">
    <location>
        <begin position="179"/>
        <end position="257"/>
    </location>
</feature>
<dbReference type="Gene3D" id="3.30.70.330">
    <property type="match status" value="2"/>
</dbReference>
<reference evidence="5" key="1">
    <citation type="journal article" date="2023" name="Nat. Commun.">
        <title>Diploid and tetraploid genomes of Acorus and the evolution of monocots.</title>
        <authorList>
            <person name="Ma L."/>
            <person name="Liu K.W."/>
            <person name="Li Z."/>
            <person name="Hsiao Y.Y."/>
            <person name="Qi Y."/>
            <person name="Fu T."/>
            <person name="Tang G.D."/>
            <person name="Zhang D."/>
            <person name="Sun W.H."/>
            <person name="Liu D.K."/>
            <person name="Li Y."/>
            <person name="Chen G.Z."/>
            <person name="Liu X.D."/>
            <person name="Liao X.Y."/>
            <person name="Jiang Y.T."/>
            <person name="Yu X."/>
            <person name="Hao Y."/>
            <person name="Huang J."/>
            <person name="Zhao X.W."/>
            <person name="Ke S."/>
            <person name="Chen Y.Y."/>
            <person name="Wu W.L."/>
            <person name="Hsu J.L."/>
            <person name="Lin Y.F."/>
            <person name="Huang M.D."/>
            <person name="Li C.Y."/>
            <person name="Huang L."/>
            <person name="Wang Z.W."/>
            <person name="Zhao X."/>
            <person name="Zhong W.Y."/>
            <person name="Peng D.H."/>
            <person name="Ahmad S."/>
            <person name="Lan S."/>
            <person name="Zhang J.S."/>
            <person name="Tsai W.C."/>
            <person name="Van de Peer Y."/>
            <person name="Liu Z.J."/>
        </authorList>
    </citation>
    <scope>NUCLEOTIDE SEQUENCE</scope>
    <source>
        <strain evidence="5">CP</strain>
    </source>
</reference>
<gene>
    <name evidence="5" type="ORF">QJS10_CPB20g01255</name>
</gene>
<feature type="compositionally biased region" description="Acidic residues" evidence="3">
    <location>
        <begin position="270"/>
        <end position="279"/>
    </location>
</feature>
<evidence type="ECO:0000256" key="2">
    <source>
        <dbReference type="PROSITE-ProRule" id="PRU00176"/>
    </source>
</evidence>
<name>A0AAV9CBF1_ACOCL</name>
<dbReference type="PANTHER" id="PTHR48025:SF6">
    <property type="entry name" value="RRM DOMAIN-CONTAINING PROTEIN"/>
    <property type="match status" value="1"/>
</dbReference>
<feature type="domain" description="RRM" evidence="4">
    <location>
        <begin position="83"/>
        <end position="160"/>
    </location>
</feature>
<accession>A0AAV9CBF1</accession>